<dbReference type="InterPro" id="IPR001753">
    <property type="entry name" value="Enoyl-CoA_hydra/iso"/>
</dbReference>
<dbReference type="InterPro" id="IPR029045">
    <property type="entry name" value="ClpP/crotonase-like_dom_sf"/>
</dbReference>
<dbReference type="CDD" id="cd06558">
    <property type="entry name" value="crotonase-like"/>
    <property type="match status" value="1"/>
</dbReference>
<dbReference type="GO" id="GO:0006635">
    <property type="term" value="P:fatty acid beta-oxidation"/>
    <property type="evidence" value="ECO:0007669"/>
    <property type="project" value="TreeGrafter"/>
</dbReference>
<dbReference type="Gene3D" id="1.10.12.10">
    <property type="entry name" value="Lyase 2-enoyl-coa Hydratase, Chain A, domain 2"/>
    <property type="match status" value="1"/>
</dbReference>
<sequence>EDAVDLETVNYLRDGAVAIIKLNRPQADNALSAQLATDLKTAASAARDDESVRACVFSAEGNVFSFGGDLKEFRAFEGKPEKLRPIADELHAALDVFLTMPKPVIVAINGMAAGAGVPMSLVGDIVLVDETARFRLAYTAAGLSPDGGSTWILPRLIGLRRTQELVFENRELSAQEAVEWGLVTRTVPEGTALEAALKQAQAMAEGPTMAYASARKMLQSTFSNGFIDQTNIETEEIAANMSGHDGREGIDAFVNKRKPEFKGKH</sequence>
<dbReference type="InterPro" id="IPR014748">
    <property type="entry name" value="Enoyl-CoA_hydra_C"/>
</dbReference>
<evidence type="ECO:0008006" key="3">
    <source>
        <dbReference type="Google" id="ProtNLM"/>
    </source>
</evidence>
<organism evidence="2">
    <name type="scientific">marine metagenome</name>
    <dbReference type="NCBI Taxonomy" id="408172"/>
    <lineage>
        <taxon>unclassified sequences</taxon>
        <taxon>metagenomes</taxon>
        <taxon>ecological metagenomes</taxon>
    </lineage>
</organism>
<keyword evidence="1" id="KW-0456">Lyase</keyword>
<evidence type="ECO:0000313" key="2">
    <source>
        <dbReference type="EMBL" id="SVD21217.1"/>
    </source>
</evidence>
<dbReference type="SUPFAM" id="SSF52096">
    <property type="entry name" value="ClpP/crotonase"/>
    <property type="match status" value="1"/>
</dbReference>
<dbReference type="PANTHER" id="PTHR11941:SF133">
    <property type="entry name" value="1,2-EPOXYPHENYLACETYL-COA ISOMERASE"/>
    <property type="match status" value="1"/>
</dbReference>
<dbReference type="AlphaFoldDB" id="A0A382TI98"/>
<name>A0A382TI98_9ZZZZ</name>
<protein>
    <recommendedName>
        <fullName evidence="3">Enoyl-CoA hydratase</fullName>
    </recommendedName>
</protein>
<dbReference type="Pfam" id="PF00378">
    <property type="entry name" value="ECH_1"/>
    <property type="match status" value="1"/>
</dbReference>
<dbReference type="GO" id="GO:0016829">
    <property type="term" value="F:lyase activity"/>
    <property type="evidence" value="ECO:0007669"/>
    <property type="project" value="UniProtKB-KW"/>
</dbReference>
<dbReference type="PANTHER" id="PTHR11941">
    <property type="entry name" value="ENOYL-COA HYDRATASE-RELATED"/>
    <property type="match status" value="1"/>
</dbReference>
<dbReference type="Gene3D" id="3.90.226.10">
    <property type="entry name" value="2-enoyl-CoA Hydratase, Chain A, domain 1"/>
    <property type="match status" value="1"/>
</dbReference>
<accession>A0A382TI98</accession>
<reference evidence="2" key="1">
    <citation type="submission" date="2018-05" db="EMBL/GenBank/DDBJ databases">
        <authorList>
            <person name="Lanie J.A."/>
            <person name="Ng W.-L."/>
            <person name="Kazmierczak K.M."/>
            <person name="Andrzejewski T.M."/>
            <person name="Davidsen T.M."/>
            <person name="Wayne K.J."/>
            <person name="Tettelin H."/>
            <person name="Glass J.I."/>
            <person name="Rusch D."/>
            <person name="Podicherti R."/>
            <person name="Tsui H.-C.T."/>
            <person name="Winkler M.E."/>
        </authorList>
    </citation>
    <scope>NUCLEOTIDE SEQUENCE</scope>
</reference>
<dbReference type="EMBL" id="UINC01136443">
    <property type="protein sequence ID" value="SVD21217.1"/>
    <property type="molecule type" value="Genomic_DNA"/>
</dbReference>
<proteinExistence type="predicted"/>
<feature type="non-terminal residue" evidence="2">
    <location>
        <position position="1"/>
    </location>
</feature>
<gene>
    <name evidence="2" type="ORF">METZ01_LOCUS374071</name>
</gene>
<evidence type="ECO:0000256" key="1">
    <source>
        <dbReference type="ARBA" id="ARBA00023239"/>
    </source>
</evidence>